<evidence type="ECO:0000313" key="11">
    <source>
        <dbReference type="Proteomes" id="UP000822142"/>
    </source>
</evidence>
<dbReference type="SUPFAM" id="SSF56300">
    <property type="entry name" value="Metallo-dependent phosphatases"/>
    <property type="match status" value="1"/>
</dbReference>
<dbReference type="PANTHER" id="PTHR30337">
    <property type="entry name" value="COMPONENT OF ATP-DEPENDENT DSDNA EXONUCLEASE"/>
    <property type="match status" value="1"/>
</dbReference>
<evidence type="ECO:0000256" key="4">
    <source>
        <dbReference type="ARBA" id="ARBA00022722"/>
    </source>
</evidence>
<keyword evidence="4 7" id="KW-0540">Nuclease</keyword>
<dbReference type="EMBL" id="JAAITA010000013">
    <property type="protein sequence ID" value="NSJ86545.1"/>
    <property type="molecule type" value="Genomic_DNA"/>
</dbReference>
<keyword evidence="7" id="KW-0255">Endonuclease</keyword>
<dbReference type="PANTHER" id="PTHR30337:SF0">
    <property type="entry name" value="NUCLEASE SBCCD SUBUNIT D"/>
    <property type="match status" value="1"/>
</dbReference>
<keyword evidence="6 7" id="KW-0269">Exonuclease</keyword>
<evidence type="ECO:0000259" key="8">
    <source>
        <dbReference type="Pfam" id="PF00149"/>
    </source>
</evidence>
<sequence length="413" mass="47420">MKILHTADWHIGKLLEGKSRLQEQEMVLEQFVRIADETQADVVCIAGDIFDNGHPSAGAEALLYRTLKDLTAQGERLVVMIAGNHDQPSRLEAIAPLVREHGIILYGTPQTRIASGFYGHFEITSLDACTFSFSHKGEKAVFVCVPYLSEKSLNEVLYQAGEEEEKKAQDYARKVGAFFKEKARWYQEDTINLLMSHVFTLGSIKDGSEQGMVLGNSYLLPPEVFPPAVQYAALGHIHRPQKAVGSQGRIRYSGSILPYRLQETVIAKQCCLAELHPRQPVQVREIYLDNPKPIEKWVCQSYEEALEKCRENQNRPCYVYLQIYTETYIREEQLKELKKYKDDILEVLPLFPEQQAEQNMERFAEKSFEELFLGYYLEKKGTQPEQEVLDMLRDILEKEVQPYATNQDEAERT</sequence>
<evidence type="ECO:0000256" key="7">
    <source>
        <dbReference type="RuleBase" id="RU363069"/>
    </source>
</evidence>
<evidence type="ECO:0000256" key="5">
    <source>
        <dbReference type="ARBA" id="ARBA00022801"/>
    </source>
</evidence>
<dbReference type="Pfam" id="PF12320">
    <property type="entry name" value="SbcD_C"/>
    <property type="match status" value="1"/>
</dbReference>
<keyword evidence="11" id="KW-1185">Reference proteome</keyword>
<dbReference type="InterPro" id="IPR026843">
    <property type="entry name" value="SbcD_C"/>
</dbReference>
<evidence type="ECO:0000256" key="1">
    <source>
        <dbReference type="ARBA" id="ARBA00010555"/>
    </source>
</evidence>
<gene>
    <name evidence="7" type="primary">sbcD</name>
    <name evidence="10" type="ORF">G5A70_10280</name>
</gene>
<accession>A0ABX2I974</accession>
<organism evidence="10 11">
    <name type="scientific">Blautia hansenii</name>
    <name type="common">Ruminococcus hansenii</name>
    <dbReference type="NCBI Taxonomy" id="1322"/>
    <lineage>
        <taxon>Bacteria</taxon>
        <taxon>Bacillati</taxon>
        <taxon>Bacillota</taxon>
        <taxon>Clostridia</taxon>
        <taxon>Lachnospirales</taxon>
        <taxon>Lachnospiraceae</taxon>
        <taxon>Blautia</taxon>
    </lineage>
</organism>
<dbReference type="NCBIfam" id="TIGR00619">
    <property type="entry name" value="sbcd"/>
    <property type="match status" value="1"/>
</dbReference>
<comment type="function">
    <text evidence="7">SbcCD cleaves DNA hairpin structures. These structures can inhibit DNA replication and are intermediates in certain DNA recombination reactions. The complex acts as a 3'-&gt;5' double strand exonuclease that can open hairpins. It also has a 5' single-strand endonuclease activity.</text>
</comment>
<dbReference type="InterPro" id="IPR050535">
    <property type="entry name" value="DNA_Repair-Maintenance_Comp"/>
</dbReference>
<protein>
    <recommendedName>
        <fullName evidence="3 7">Nuclease SbcCD subunit D</fullName>
    </recommendedName>
</protein>
<keyword evidence="7" id="KW-0235">DNA replication</keyword>
<dbReference type="CDD" id="cd00840">
    <property type="entry name" value="MPP_Mre11_N"/>
    <property type="match status" value="1"/>
</dbReference>
<evidence type="ECO:0000256" key="2">
    <source>
        <dbReference type="ARBA" id="ARBA00011322"/>
    </source>
</evidence>
<name>A0ABX2I974_BLAHA</name>
<comment type="subunit">
    <text evidence="2 7">Heterodimer of SbcC and SbcD.</text>
</comment>
<dbReference type="InterPro" id="IPR029052">
    <property type="entry name" value="Metallo-depent_PP-like"/>
</dbReference>
<keyword evidence="7" id="KW-0233">DNA recombination</keyword>
<dbReference type="InterPro" id="IPR004843">
    <property type="entry name" value="Calcineurin-like_PHP"/>
</dbReference>
<reference evidence="10 11" key="1">
    <citation type="journal article" date="2020" name="Cell Host Microbe">
        <title>Functional and Genomic Variation between Human-Derived Isolates of Lachnospiraceae Reveals Inter- and Intra-Species Diversity.</title>
        <authorList>
            <person name="Sorbara M.T."/>
            <person name="Littmann E.R."/>
            <person name="Fontana E."/>
            <person name="Moody T.U."/>
            <person name="Kohout C.E."/>
            <person name="Gjonbalaj M."/>
            <person name="Eaton V."/>
            <person name="Seok R."/>
            <person name="Leiner I.M."/>
            <person name="Pamer E.G."/>
        </authorList>
    </citation>
    <scope>NUCLEOTIDE SEQUENCE [LARGE SCALE GENOMIC DNA]</scope>
    <source>
        <strain evidence="10 11">MSK.15.26</strain>
    </source>
</reference>
<proteinExistence type="inferred from homology"/>
<dbReference type="Gene3D" id="3.60.21.10">
    <property type="match status" value="1"/>
</dbReference>
<comment type="caution">
    <text evidence="10">The sequence shown here is derived from an EMBL/GenBank/DDBJ whole genome shotgun (WGS) entry which is preliminary data.</text>
</comment>
<feature type="domain" description="Calcineurin-like phosphoesterase" evidence="8">
    <location>
        <begin position="1"/>
        <end position="240"/>
    </location>
</feature>
<dbReference type="InterPro" id="IPR004593">
    <property type="entry name" value="SbcD"/>
</dbReference>
<evidence type="ECO:0000259" key="9">
    <source>
        <dbReference type="Pfam" id="PF12320"/>
    </source>
</evidence>
<evidence type="ECO:0000256" key="3">
    <source>
        <dbReference type="ARBA" id="ARBA00013365"/>
    </source>
</evidence>
<comment type="similarity">
    <text evidence="1 7">Belongs to the SbcD family.</text>
</comment>
<dbReference type="Pfam" id="PF00149">
    <property type="entry name" value="Metallophos"/>
    <property type="match status" value="1"/>
</dbReference>
<feature type="domain" description="Nuclease SbcCD subunit D C-terminal" evidence="9">
    <location>
        <begin position="292"/>
        <end position="377"/>
    </location>
</feature>
<dbReference type="RefSeq" id="WP_173749558.1">
    <property type="nucleotide sequence ID" value="NZ_JAAITA010000013.1"/>
</dbReference>
<dbReference type="Proteomes" id="UP000822142">
    <property type="component" value="Unassembled WGS sequence"/>
</dbReference>
<keyword evidence="5 7" id="KW-0378">Hydrolase</keyword>
<dbReference type="InterPro" id="IPR041796">
    <property type="entry name" value="Mre11_N"/>
</dbReference>
<evidence type="ECO:0000313" key="10">
    <source>
        <dbReference type="EMBL" id="NSJ86545.1"/>
    </source>
</evidence>
<evidence type="ECO:0000256" key="6">
    <source>
        <dbReference type="ARBA" id="ARBA00022839"/>
    </source>
</evidence>
<dbReference type="GO" id="GO:0004527">
    <property type="term" value="F:exonuclease activity"/>
    <property type="evidence" value="ECO:0007669"/>
    <property type="project" value="UniProtKB-KW"/>
</dbReference>